<dbReference type="SUPFAM" id="SSF88659">
    <property type="entry name" value="Sigma3 and sigma4 domains of RNA polymerase sigma factors"/>
    <property type="match status" value="1"/>
</dbReference>
<organism evidence="2 3">
    <name type="scientific">Escherichia coli</name>
    <dbReference type="NCBI Taxonomy" id="562"/>
    <lineage>
        <taxon>Bacteria</taxon>
        <taxon>Pseudomonadati</taxon>
        <taxon>Pseudomonadota</taxon>
        <taxon>Gammaproteobacteria</taxon>
        <taxon>Enterobacterales</taxon>
        <taxon>Enterobacteriaceae</taxon>
        <taxon>Escherichia</taxon>
    </lineage>
</organism>
<proteinExistence type="predicted"/>
<dbReference type="InterPro" id="IPR013324">
    <property type="entry name" value="RNA_pol_sigma_r3/r4-like"/>
</dbReference>
<comment type="caution">
    <text evidence="2">The sequence shown here is derived from an EMBL/GenBank/DDBJ whole genome shotgun (WGS) entry which is preliminary data.</text>
</comment>
<gene>
    <name evidence="2" type="ORF">CWS33_29500</name>
</gene>
<evidence type="ECO:0000313" key="3">
    <source>
        <dbReference type="Proteomes" id="UP000233549"/>
    </source>
</evidence>
<dbReference type="GO" id="GO:0006352">
    <property type="term" value="P:DNA-templated transcription initiation"/>
    <property type="evidence" value="ECO:0007669"/>
    <property type="project" value="InterPro"/>
</dbReference>
<dbReference type="GO" id="GO:0003700">
    <property type="term" value="F:DNA-binding transcription factor activity"/>
    <property type="evidence" value="ECO:0007669"/>
    <property type="project" value="InterPro"/>
</dbReference>
<dbReference type="PRINTS" id="PR00046">
    <property type="entry name" value="SIGMA70FCT"/>
</dbReference>
<dbReference type="PROSITE" id="PS00716">
    <property type="entry name" value="SIGMA70_2"/>
    <property type="match status" value="1"/>
</dbReference>
<dbReference type="InterPro" id="IPR036388">
    <property type="entry name" value="WH-like_DNA-bd_sf"/>
</dbReference>
<name>A0AAP8LAH6_ECOLX</name>
<dbReference type="Pfam" id="PF04545">
    <property type="entry name" value="Sigma70_r4"/>
    <property type="match status" value="1"/>
</dbReference>
<protein>
    <submittedName>
        <fullName evidence="2">RNA polymerase sigma factor RpoH</fullName>
    </submittedName>
</protein>
<accession>A0AAP8LAH6</accession>
<dbReference type="InterPro" id="IPR000943">
    <property type="entry name" value="RNA_pol_sigma70"/>
</dbReference>
<reference evidence="2 3" key="1">
    <citation type="submission" date="2017-12" db="EMBL/GenBank/DDBJ databases">
        <title>Rapid rising of carbapenem-resistant Enterobacteriaceae(CRE) and emergence of colistin resistance genemcr-1 in CRE in the hospital of Henan, China.</title>
        <authorList>
            <person name="Sun Q."/>
            <person name="Zhang R."/>
            <person name="Li Y."/>
            <person name="Shen Y."/>
            <person name="Zhang Y."/>
            <person name="Yang J."/>
            <person name="Shu L."/>
            <person name="Zhou H."/>
            <person name="Wang Y."/>
            <person name="Wang B."/>
            <person name="Shen Z."/>
        </authorList>
    </citation>
    <scope>NUCLEOTIDE SEQUENCE [LARGE SCALE GENOMIC DNA]</scope>
    <source>
        <strain evidence="2 3">3512</strain>
    </source>
</reference>
<evidence type="ECO:0000259" key="1">
    <source>
        <dbReference type="PROSITE" id="PS00716"/>
    </source>
</evidence>
<feature type="non-terminal residue" evidence="2">
    <location>
        <position position="1"/>
    </location>
</feature>
<dbReference type="AlphaFoldDB" id="A0AAP8LAH6"/>
<evidence type="ECO:0000313" key="2">
    <source>
        <dbReference type="EMBL" id="PKD78592.1"/>
    </source>
</evidence>
<dbReference type="EMBL" id="PITP01000473">
    <property type="protein sequence ID" value="PKD78592.1"/>
    <property type="molecule type" value="Genomic_DNA"/>
</dbReference>
<dbReference type="Gene3D" id="1.10.10.10">
    <property type="entry name" value="Winged helix-like DNA-binding domain superfamily/Winged helix DNA-binding domain"/>
    <property type="match status" value="1"/>
</dbReference>
<sequence length="39" mass="4167">QDDGGATLHELAQEFGVSAERIRQIEAAALKKMRGNLAA</sequence>
<feature type="domain" description="RNA polymerase sigma-70" evidence="1">
    <location>
        <begin position="7"/>
        <end position="33"/>
    </location>
</feature>
<dbReference type="InterPro" id="IPR007630">
    <property type="entry name" value="RNA_pol_sigma70_r4"/>
</dbReference>
<dbReference type="Proteomes" id="UP000233549">
    <property type="component" value="Unassembled WGS sequence"/>
</dbReference>